<gene>
    <name evidence="12" type="ORF">PRVXH_001004</name>
</gene>
<dbReference type="SMART" id="SM00862">
    <property type="entry name" value="Trans_reg_C"/>
    <property type="match status" value="1"/>
</dbReference>
<keyword evidence="2 8" id="KW-0597">Phosphoprotein</keyword>
<dbReference type="EMBL" id="CP159485">
    <property type="protein sequence ID" value="XCI29673.1"/>
    <property type="molecule type" value="Genomic_DNA"/>
</dbReference>
<dbReference type="InterPro" id="IPR001789">
    <property type="entry name" value="Sig_transdc_resp-reg_receiver"/>
</dbReference>
<dbReference type="PANTHER" id="PTHR48111:SF73">
    <property type="entry name" value="ALKALINE PHOSPHATASE SYNTHESIS TRANSCRIPTIONAL REGULATORY PROTEIN PHOP"/>
    <property type="match status" value="1"/>
</dbReference>
<dbReference type="RefSeq" id="WP_353894220.1">
    <property type="nucleotide sequence ID" value="NZ_CP159485.1"/>
</dbReference>
<feature type="domain" description="Response regulatory" evidence="10">
    <location>
        <begin position="4"/>
        <end position="119"/>
    </location>
</feature>
<dbReference type="InterPro" id="IPR011006">
    <property type="entry name" value="CheY-like_superfamily"/>
</dbReference>
<dbReference type="SUPFAM" id="SSF46894">
    <property type="entry name" value="C-terminal effector domain of the bipartite response regulators"/>
    <property type="match status" value="1"/>
</dbReference>
<comment type="function">
    <text evidence="7">May play the central regulatory role in sporulation. It may be an element of the effector pathway responsible for the activation of sporulation genes in response to nutritional stress. Spo0A may act in concert with spo0H (a sigma factor) to control the expression of some genes that are critical to the sporulation process.</text>
</comment>
<evidence type="ECO:0000256" key="5">
    <source>
        <dbReference type="ARBA" id="ARBA00023125"/>
    </source>
</evidence>
<dbReference type="GO" id="GO:0032993">
    <property type="term" value="C:protein-DNA complex"/>
    <property type="evidence" value="ECO:0007669"/>
    <property type="project" value="TreeGrafter"/>
</dbReference>
<dbReference type="SUPFAM" id="SSF52172">
    <property type="entry name" value="CheY-like"/>
    <property type="match status" value="1"/>
</dbReference>
<dbReference type="Gene3D" id="1.10.10.10">
    <property type="entry name" value="Winged helix-like DNA-binding domain superfamily/Winged helix DNA-binding domain"/>
    <property type="match status" value="1"/>
</dbReference>
<dbReference type="CDD" id="cd00383">
    <property type="entry name" value="trans_reg_C"/>
    <property type="match status" value="1"/>
</dbReference>
<evidence type="ECO:0000313" key="12">
    <source>
        <dbReference type="EMBL" id="XCI29673.1"/>
    </source>
</evidence>
<dbReference type="GO" id="GO:0000156">
    <property type="term" value="F:phosphorelay response regulator activity"/>
    <property type="evidence" value="ECO:0007669"/>
    <property type="project" value="TreeGrafter"/>
</dbReference>
<feature type="domain" description="OmpR/PhoB-type" evidence="11">
    <location>
        <begin position="129"/>
        <end position="229"/>
    </location>
</feature>
<evidence type="ECO:0000256" key="8">
    <source>
        <dbReference type="PROSITE-ProRule" id="PRU00169"/>
    </source>
</evidence>
<dbReference type="GO" id="GO:0006355">
    <property type="term" value="P:regulation of DNA-templated transcription"/>
    <property type="evidence" value="ECO:0007669"/>
    <property type="project" value="InterPro"/>
</dbReference>
<evidence type="ECO:0000256" key="6">
    <source>
        <dbReference type="ARBA" id="ARBA00023163"/>
    </source>
</evidence>
<dbReference type="InterPro" id="IPR001867">
    <property type="entry name" value="OmpR/PhoB-type_DNA-bd"/>
</dbReference>
<proteinExistence type="predicted"/>
<evidence type="ECO:0000256" key="7">
    <source>
        <dbReference type="ARBA" id="ARBA00024867"/>
    </source>
</evidence>
<evidence type="ECO:0000256" key="4">
    <source>
        <dbReference type="ARBA" id="ARBA00023015"/>
    </source>
</evidence>
<dbReference type="Gene3D" id="6.10.250.690">
    <property type="match status" value="1"/>
</dbReference>
<sequence>MDKKILVVEDENSILELIKFNLEKEGHSVITATDGEQAVFKAKEYKPNLIVLDIMLPKLDGIEVCKRIRESLGFSVYIIMLTAKGEEIDKIIGLEVGADDYMTKPFSPRELNVRIKAAFRRLDFKTVEEKNICKGEFVINKEQYSCTYKGTLLNLTPKQFTLLAYLVENEEKVCTREELLSQVWGYDYLGDSRTVDVHVRQIRQILAETSKVDEVPIKTLRGVGYSYRGNE</sequence>
<reference evidence="12" key="2">
    <citation type="submission" date="2024-06" db="EMBL/GenBank/DDBJ databases">
        <authorList>
            <person name="Petrova K.O."/>
            <person name="Toshchakov S.V."/>
            <person name="Boltjanskaja Y.V."/>
            <person name="Kevbrin V.V."/>
        </authorList>
    </citation>
    <scope>NUCLEOTIDE SEQUENCE</scope>
    <source>
        <strain evidence="12">Z-710</strain>
    </source>
</reference>
<dbReference type="PANTHER" id="PTHR48111">
    <property type="entry name" value="REGULATOR OF RPOS"/>
    <property type="match status" value="1"/>
</dbReference>
<organism evidence="12">
    <name type="scientific">Proteinivorax hydrogeniformans</name>
    <dbReference type="NCBI Taxonomy" id="1826727"/>
    <lineage>
        <taxon>Bacteria</taxon>
        <taxon>Bacillati</taxon>
        <taxon>Bacillota</taxon>
        <taxon>Clostridia</taxon>
        <taxon>Eubacteriales</taxon>
        <taxon>Proteinivoracaceae</taxon>
        <taxon>Proteinivorax</taxon>
    </lineage>
</organism>
<dbReference type="GO" id="GO:0005829">
    <property type="term" value="C:cytosol"/>
    <property type="evidence" value="ECO:0007669"/>
    <property type="project" value="TreeGrafter"/>
</dbReference>
<dbReference type="PROSITE" id="PS51755">
    <property type="entry name" value="OMPR_PHOB"/>
    <property type="match status" value="1"/>
</dbReference>
<evidence type="ECO:0000256" key="2">
    <source>
        <dbReference type="ARBA" id="ARBA00022553"/>
    </source>
</evidence>
<evidence type="ECO:0000259" key="11">
    <source>
        <dbReference type="PROSITE" id="PS51755"/>
    </source>
</evidence>
<dbReference type="PROSITE" id="PS50110">
    <property type="entry name" value="RESPONSE_REGULATORY"/>
    <property type="match status" value="1"/>
</dbReference>
<accession>A0AAU8HW95</accession>
<dbReference type="InterPro" id="IPR039420">
    <property type="entry name" value="WalR-like"/>
</dbReference>
<keyword evidence="4" id="KW-0805">Transcription regulation</keyword>
<reference evidence="12" key="1">
    <citation type="journal article" date="2018" name="Antonie Van Leeuwenhoek">
        <title>Proteinivorax hydrogeniformans sp. nov., an anaerobic, haloalkaliphilic bacterium fermenting proteinaceous compounds with high hydrogen production.</title>
        <authorList>
            <person name="Boltyanskaya Y."/>
            <person name="Detkova E."/>
            <person name="Pimenov N."/>
            <person name="Kevbrin V."/>
        </authorList>
    </citation>
    <scope>NUCLEOTIDE SEQUENCE</scope>
    <source>
        <strain evidence="12">Z-710</strain>
    </source>
</reference>
<evidence type="ECO:0000256" key="3">
    <source>
        <dbReference type="ARBA" id="ARBA00023012"/>
    </source>
</evidence>
<dbReference type="FunFam" id="1.10.10.10:FF:000018">
    <property type="entry name" value="DNA-binding response regulator ResD"/>
    <property type="match status" value="1"/>
</dbReference>
<evidence type="ECO:0000259" key="10">
    <source>
        <dbReference type="PROSITE" id="PS50110"/>
    </source>
</evidence>
<dbReference type="AlphaFoldDB" id="A0AAU8HW95"/>
<dbReference type="Pfam" id="PF00072">
    <property type="entry name" value="Response_reg"/>
    <property type="match status" value="1"/>
</dbReference>
<dbReference type="GO" id="GO:0000976">
    <property type="term" value="F:transcription cis-regulatory region binding"/>
    <property type="evidence" value="ECO:0007669"/>
    <property type="project" value="TreeGrafter"/>
</dbReference>
<feature type="modified residue" description="4-aspartylphosphate" evidence="8">
    <location>
        <position position="53"/>
    </location>
</feature>
<feature type="DNA-binding region" description="OmpR/PhoB-type" evidence="9">
    <location>
        <begin position="129"/>
        <end position="229"/>
    </location>
</feature>
<dbReference type="InterPro" id="IPR016032">
    <property type="entry name" value="Sig_transdc_resp-reg_C-effctor"/>
</dbReference>
<keyword evidence="3" id="KW-0902">Two-component regulatory system</keyword>
<dbReference type="FunFam" id="3.40.50.2300:FF:000001">
    <property type="entry name" value="DNA-binding response regulator PhoB"/>
    <property type="match status" value="1"/>
</dbReference>
<dbReference type="InterPro" id="IPR036388">
    <property type="entry name" value="WH-like_DNA-bd_sf"/>
</dbReference>
<dbReference type="SMART" id="SM00448">
    <property type="entry name" value="REC"/>
    <property type="match status" value="1"/>
</dbReference>
<name>A0AAU8HW95_9FIRM</name>
<dbReference type="Pfam" id="PF00486">
    <property type="entry name" value="Trans_reg_C"/>
    <property type="match status" value="1"/>
</dbReference>
<keyword evidence="5 9" id="KW-0238">DNA-binding</keyword>
<protein>
    <recommendedName>
        <fullName evidence="1">Stage 0 sporulation protein A homolog</fullName>
    </recommendedName>
</protein>
<evidence type="ECO:0000256" key="1">
    <source>
        <dbReference type="ARBA" id="ARBA00018672"/>
    </source>
</evidence>
<evidence type="ECO:0000256" key="9">
    <source>
        <dbReference type="PROSITE-ProRule" id="PRU01091"/>
    </source>
</evidence>
<keyword evidence="6" id="KW-0804">Transcription</keyword>
<dbReference type="Gene3D" id="3.40.50.2300">
    <property type="match status" value="1"/>
</dbReference>